<name>A0A1Y2M987_EPING</name>
<organism evidence="1 2">
    <name type="scientific">Epicoccum nigrum</name>
    <name type="common">Soil fungus</name>
    <name type="synonym">Epicoccum purpurascens</name>
    <dbReference type="NCBI Taxonomy" id="105696"/>
    <lineage>
        <taxon>Eukaryota</taxon>
        <taxon>Fungi</taxon>
        <taxon>Dikarya</taxon>
        <taxon>Ascomycota</taxon>
        <taxon>Pezizomycotina</taxon>
        <taxon>Dothideomycetes</taxon>
        <taxon>Pleosporomycetidae</taxon>
        <taxon>Pleosporales</taxon>
        <taxon>Pleosporineae</taxon>
        <taxon>Didymellaceae</taxon>
        <taxon>Epicoccum</taxon>
    </lineage>
</organism>
<dbReference type="InParanoid" id="A0A1Y2M987"/>
<sequence length="103" mass="11653">MTFRTCNGPPNLSEEQKSSSLIEVTEYLRPIWQSNLTENLQVTFENHDGFIQDLDAFNKAFRFLQLGSTKVKKYHQLVDRAYIKGDGSGGTISWGPLPTGEDQ</sequence>
<gene>
    <name evidence="1" type="ORF">B5807_02018</name>
</gene>
<dbReference type="EMBL" id="KZ107839">
    <property type="protein sequence ID" value="OSS52582.1"/>
    <property type="molecule type" value="Genomic_DNA"/>
</dbReference>
<protein>
    <submittedName>
        <fullName evidence="1">Uncharacterized protein</fullName>
    </submittedName>
</protein>
<proteinExistence type="predicted"/>
<evidence type="ECO:0000313" key="2">
    <source>
        <dbReference type="Proteomes" id="UP000193240"/>
    </source>
</evidence>
<accession>A0A1Y2M987</accession>
<evidence type="ECO:0000313" key="1">
    <source>
        <dbReference type="EMBL" id="OSS52582.1"/>
    </source>
</evidence>
<keyword evidence="2" id="KW-1185">Reference proteome</keyword>
<reference evidence="1 2" key="1">
    <citation type="journal article" date="2017" name="Genome Announc.">
        <title>Genome sequence of the saprophytic ascomycete Epicoccum nigrum ICMP 19927 strain isolated from New Zealand.</title>
        <authorList>
            <person name="Fokin M."/>
            <person name="Fleetwood D."/>
            <person name="Weir B.S."/>
            <person name="Villas-Boas S.G."/>
        </authorList>
    </citation>
    <scope>NUCLEOTIDE SEQUENCE [LARGE SCALE GENOMIC DNA]</scope>
    <source>
        <strain evidence="1 2">ICMP 19927</strain>
    </source>
</reference>
<dbReference type="AlphaFoldDB" id="A0A1Y2M987"/>
<dbReference type="Proteomes" id="UP000193240">
    <property type="component" value="Unassembled WGS sequence"/>
</dbReference>